<dbReference type="OrthoDB" id="2146at2759"/>
<keyword evidence="5" id="KW-0694">RNA-binding</keyword>
<comment type="caution">
    <text evidence="11">The sequence shown here is derived from an EMBL/GenBank/DDBJ whole genome shotgun (WGS) entry which is preliminary data.</text>
</comment>
<comment type="similarity">
    <text evidence="2">Belongs to the snRNP Sm proteins family.</text>
</comment>
<dbReference type="Pfam" id="PF13489">
    <property type="entry name" value="Methyltransf_23"/>
    <property type="match status" value="1"/>
</dbReference>
<keyword evidence="6" id="KW-0508">mRNA splicing</keyword>
<dbReference type="InterPro" id="IPR034098">
    <property type="entry name" value="Sm_G"/>
</dbReference>
<keyword evidence="4" id="KW-0747">Spliceosome</keyword>
<keyword evidence="8" id="KW-0687">Ribonucleoprotein</keyword>
<evidence type="ECO:0000256" key="4">
    <source>
        <dbReference type="ARBA" id="ARBA00022728"/>
    </source>
</evidence>
<evidence type="ECO:0000256" key="6">
    <source>
        <dbReference type="ARBA" id="ARBA00023187"/>
    </source>
</evidence>
<dbReference type="GO" id="GO:0005685">
    <property type="term" value="C:U1 snRNP"/>
    <property type="evidence" value="ECO:0007669"/>
    <property type="project" value="TreeGrafter"/>
</dbReference>
<dbReference type="GO" id="GO:0034719">
    <property type="term" value="C:SMN-Sm protein complex"/>
    <property type="evidence" value="ECO:0007669"/>
    <property type="project" value="TreeGrafter"/>
</dbReference>
<organism evidence="11 12">
    <name type="scientific">Pelagomonas calceolata</name>
    <dbReference type="NCBI Taxonomy" id="35677"/>
    <lineage>
        <taxon>Eukaryota</taxon>
        <taxon>Sar</taxon>
        <taxon>Stramenopiles</taxon>
        <taxon>Ochrophyta</taxon>
        <taxon>Pelagophyceae</taxon>
        <taxon>Pelagomonadales</taxon>
        <taxon>Pelagomonadaceae</taxon>
        <taxon>Pelagomonas</taxon>
    </lineage>
</organism>
<evidence type="ECO:0000259" key="10">
    <source>
        <dbReference type="PROSITE" id="PS52002"/>
    </source>
</evidence>
<evidence type="ECO:0000256" key="5">
    <source>
        <dbReference type="ARBA" id="ARBA00022884"/>
    </source>
</evidence>
<evidence type="ECO:0000256" key="9">
    <source>
        <dbReference type="ARBA" id="ARBA00041356"/>
    </source>
</evidence>
<keyword evidence="3" id="KW-0507">mRNA processing</keyword>
<dbReference type="SMART" id="SM00651">
    <property type="entry name" value="Sm"/>
    <property type="match status" value="1"/>
</dbReference>
<dbReference type="GO" id="GO:0097526">
    <property type="term" value="C:spliceosomal tri-snRNP complex"/>
    <property type="evidence" value="ECO:0007669"/>
    <property type="project" value="TreeGrafter"/>
</dbReference>
<keyword evidence="7" id="KW-0539">Nucleus</keyword>
<dbReference type="Gene3D" id="3.40.50.150">
    <property type="entry name" value="Vaccinia Virus protein VP39"/>
    <property type="match status" value="1"/>
</dbReference>
<dbReference type="PROSITE" id="PS52002">
    <property type="entry name" value="SM"/>
    <property type="match status" value="1"/>
</dbReference>
<dbReference type="GO" id="GO:0003723">
    <property type="term" value="F:RNA binding"/>
    <property type="evidence" value="ECO:0007669"/>
    <property type="project" value="UniProtKB-KW"/>
</dbReference>
<accession>A0A8J2SPE6</accession>
<evidence type="ECO:0000313" key="11">
    <source>
        <dbReference type="EMBL" id="CAH0374208.1"/>
    </source>
</evidence>
<dbReference type="GO" id="GO:0005689">
    <property type="term" value="C:U12-type spliceosomal complex"/>
    <property type="evidence" value="ECO:0007669"/>
    <property type="project" value="TreeGrafter"/>
</dbReference>
<dbReference type="GO" id="GO:0000398">
    <property type="term" value="P:mRNA splicing, via spliceosome"/>
    <property type="evidence" value="ECO:0007669"/>
    <property type="project" value="InterPro"/>
</dbReference>
<dbReference type="Proteomes" id="UP000789595">
    <property type="component" value="Unassembled WGS sequence"/>
</dbReference>
<dbReference type="GO" id="GO:0071013">
    <property type="term" value="C:catalytic step 2 spliceosome"/>
    <property type="evidence" value="ECO:0007669"/>
    <property type="project" value="TreeGrafter"/>
</dbReference>
<sequence length="307" mass="32472">MSAKGPDLKRYMEKKLLIRLVGKRKLTGYLRGYDQFMNLVVEDAVELISLTEKTPIGTVVIRGNSVENFELQESEAVIDRATGAPSYGAFNELCQGEDRTGLRLWAAPARRVVRFLESAPSLVRGKRVVELGCGAHAALARASVLLGAKSALATDGSSHIVELASAHGAAAQLRFGEPCVDAPSGTADLVVGSELLYYNTNLDALVATIADQLSEDGVCVLCVVHRIYGGAAALMKSAASHGLLVFDMPANDDTDVVDASRLHVLCRAGRVESLFDSVPALVPVVSDDSDDDDEAAFLAAASGALDE</sequence>
<dbReference type="GO" id="GO:0005686">
    <property type="term" value="C:U2 snRNP"/>
    <property type="evidence" value="ECO:0007669"/>
    <property type="project" value="TreeGrafter"/>
</dbReference>
<dbReference type="GO" id="GO:0071004">
    <property type="term" value="C:U2-type prespliceosome"/>
    <property type="evidence" value="ECO:0007669"/>
    <property type="project" value="TreeGrafter"/>
</dbReference>
<reference evidence="11" key="1">
    <citation type="submission" date="2021-11" db="EMBL/GenBank/DDBJ databases">
        <authorList>
            <consortium name="Genoscope - CEA"/>
            <person name="William W."/>
        </authorList>
    </citation>
    <scope>NUCLEOTIDE SEQUENCE</scope>
</reference>
<evidence type="ECO:0000256" key="7">
    <source>
        <dbReference type="ARBA" id="ARBA00023242"/>
    </source>
</evidence>
<dbReference type="InterPro" id="IPR029063">
    <property type="entry name" value="SAM-dependent_MTases_sf"/>
</dbReference>
<evidence type="ECO:0000313" key="12">
    <source>
        <dbReference type="Proteomes" id="UP000789595"/>
    </source>
</evidence>
<evidence type="ECO:0000256" key="1">
    <source>
        <dbReference type="ARBA" id="ARBA00004123"/>
    </source>
</evidence>
<dbReference type="CDD" id="cd01719">
    <property type="entry name" value="Sm_G"/>
    <property type="match status" value="1"/>
</dbReference>
<dbReference type="PANTHER" id="PTHR10553:SF2">
    <property type="entry name" value="SMALL NUCLEAR RIBONUCLEOPROTEIN G"/>
    <property type="match status" value="1"/>
</dbReference>
<dbReference type="InterPro" id="IPR044641">
    <property type="entry name" value="Lsm7/SmG-like"/>
</dbReference>
<name>A0A8J2SPE6_9STRA</name>
<evidence type="ECO:0000256" key="8">
    <source>
        <dbReference type="ARBA" id="ARBA00023274"/>
    </source>
</evidence>
<protein>
    <recommendedName>
        <fullName evidence="9">Sm protein G</fullName>
    </recommendedName>
</protein>
<dbReference type="GO" id="GO:0005687">
    <property type="term" value="C:U4 snRNP"/>
    <property type="evidence" value="ECO:0007669"/>
    <property type="project" value="TreeGrafter"/>
</dbReference>
<dbReference type="InterPro" id="IPR001163">
    <property type="entry name" value="Sm_dom_euk/arc"/>
</dbReference>
<dbReference type="GO" id="GO:0071011">
    <property type="term" value="C:precatalytic spliceosome"/>
    <property type="evidence" value="ECO:0007669"/>
    <property type="project" value="TreeGrafter"/>
</dbReference>
<dbReference type="InterPro" id="IPR047575">
    <property type="entry name" value="Sm"/>
</dbReference>
<feature type="domain" description="Sm" evidence="10">
    <location>
        <begin position="3"/>
        <end position="75"/>
    </location>
</feature>
<keyword evidence="12" id="KW-1185">Reference proteome</keyword>
<gene>
    <name evidence="11" type="ORF">PECAL_4P14790</name>
</gene>
<comment type="subcellular location">
    <subcellularLocation>
        <location evidence="1">Nucleus</location>
    </subcellularLocation>
</comment>
<dbReference type="AlphaFoldDB" id="A0A8J2SPE6"/>
<dbReference type="SUPFAM" id="SSF53335">
    <property type="entry name" value="S-adenosyl-L-methionine-dependent methyltransferases"/>
    <property type="match status" value="1"/>
</dbReference>
<evidence type="ECO:0000256" key="2">
    <source>
        <dbReference type="ARBA" id="ARBA00006850"/>
    </source>
</evidence>
<proteinExistence type="inferred from homology"/>
<dbReference type="PANTHER" id="PTHR10553">
    <property type="entry name" value="SMALL NUCLEAR RIBONUCLEOPROTEIN"/>
    <property type="match status" value="1"/>
</dbReference>
<dbReference type="EMBL" id="CAKKNE010000004">
    <property type="protein sequence ID" value="CAH0374208.1"/>
    <property type="molecule type" value="Genomic_DNA"/>
</dbReference>
<dbReference type="SUPFAM" id="SSF50182">
    <property type="entry name" value="Sm-like ribonucleoproteins"/>
    <property type="match status" value="1"/>
</dbReference>
<dbReference type="Gene3D" id="2.30.30.100">
    <property type="match status" value="1"/>
</dbReference>
<dbReference type="GO" id="GO:0043186">
    <property type="term" value="C:P granule"/>
    <property type="evidence" value="ECO:0007669"/>
    <property type="project" value="TreeGrafter"/>
</dbReference>
<dbReference type="InterPro" id="IPR010920">
    <property type="entry name" value="LSM_dom_sf"/>
</dbReference>
<dbReference type="Pfam" id="PF01423">
    <property type="entry name" value="LSM"/>
    <property type="match status" value="1"/>
</dbReference>
<dbReference type="GO" id="GO:0005682">
    <property type="term" value="C:U5 snRNP"/>
    <property type="evidence" value="ECO:0007669"/>
    <property type="project" value="TreeGrafter"/>
</dbReference>
<evidence type="ECO:0000256" key="3">
    <source>
        <dbReference type="ARBA" id="ARBA00022664"/>
    </source>
</evidence>